<proteinExistence type="predicted"/>
<evidence type="ECO:0000313" key="2">
    <source>
        <dbReference type="Proteomes" id="UP000516412"/>
    </source>
</evidence>
<dbReference type="AlphaFoldDB" id="A0A7H1MFC0"/>
<organism evidence="1 2">
    <name type="scientific">Neisseria musculi</name>
    <dbReference type="NCBI Taxonomy" id="1815583"/>
    <lineage>
        <taxon>Bacteria</taxon>
        <taxon>Pseudomonadati</taxon>
        <taxon>Pseudomonadota</taxon>
        <taxon>Betaproteobacteria</taxon>
        <taxon>Neisseriales</taxon>
        <taxon>Neisseriaceae</taxon>
        <taxon>Neisseria</taxon>
    </lineage>
</organism>
<keyword evidence="2" id="KW-1185">Reference proteome</keyword>
<name>A0A7H1MFC0_9NEIS</name>
<reference evidence="1" key="1">
    <citation type="submission" date="2024-06" db="EMBL/GenBank/DDBJ databases">
        <title>Complete Genome Sequence of mouse commensal type strain Neisseria musculi.</title>
        <authorList>
            <person name="Thapa E."/>
            <person name="Aluvathingal J."/>
            <person name="Nadendla S."/>
            <person name="Mehta A."/>
            <person name="Tettelin H."/>
            <person name="Weyand N.J."/>
        </authorList>
    </citation>
    <scope>NUCLEOTIDE SEQUENCE</scope>
    <source>
        <strain evidence="1">NW831</strain>
    </source>
</reference>
<dbReference type="EMBL" id="CP060414">
    <property type="protein sequence ID" value="QNT60335.1"/>
    <property type="molecule type" value="Genomic_DNA"/>
</dbReference>
<protein>
    <submittedName>
        <fullName evidence="1">Uncharacterized protein</fullName>
    </submittedName>
</protein>
<sequence length="188" mass="20275">MPALRSLICFVPWVSHGARLHTAAPPKENPPAACFAPYPCRHCLFCNLPLPVYAAIKSRSPETGCPRGAVYCVFPKATARNLCQNAFGRLKRFNTAISELETGISFSRKPLKKDARFKPGHHSDLGRKRLATLQSSCKANSAAASAWISALSNTGSGQSCGFSSRPISVQPKITPCAPSFCSSPITRR</sequence>
<accession>A0A7H1MFC0</accession>
<evidence type="ECO:0000313" key="1">
    <source>
        <dbReference type="EMBL" id="QNT60335.1"/>
    </source>
</evidence>
<dbReference type="KEGG" id="nmus:H7A79_1941"/>
<gene>
    <name evidence="1" type="ORF">H7A79_1941</name>
</gene>
<dbReference type="Proteomes" id="UP000516412">
    <property type="component" value="Chromosome"/>
</dbReference>